<dbReference type="Proteomes" id="UP000229740">
    <property type="component" value="Unassembled WGS sequence"/>
</dbReference>
<name>A0A2G6E053_9BACT</name>
<organism evidence="2 3">
    <name type="scientific">candidate division KSB3 bacterium</name>
    <dbReference type="NCBI Taxonomy" id="2044937"/>
    <lineage>
        <taxon>Bacteria</taxon>
        <taxon>candidate division KSB3</taxon>
    </lineage>
</organism>
<dbReference type="GO" id="GO:0003723">
    <property type="term" value="F:RNA binding"/>
    <property type="evidence" value="ECO:0007669"/>
    <property type="project" value="InterPro"/>
</dbReference>
<comment type="caution">
    <text evidence="2">The sequence shown here is derived from an EMBL/GenBank/DDBJ whole genome shotgun (WGS) entry which is preliminary data.</text>
</comment>
<dbReference type="InterPro" id="IPR020103">
    <property type="entry name" value="PsdUridine_synth_cat_dom_sf"/>
</dbReference>
<reference evidence="2 3" key="1">
    <citation type="submission" date="2017-10" db="EMBL/GenBank/DDBJ databases">
        <title>Novel microbial diversity and functional potential in the marine mammal oral microbiome.</title>
        <authorList>
            <person name="Dudek N.K."/>
            <person name="Sun C.L."/>
            <person name="Burstein D."/>
            <person name="Kantor R.S."/>
            <person name="Aliaga Goltsman D.S."/>
            <person name="Bik E.M."/>
            <person name="Thomas B.C."/>
            <person name="Banfield J.F."/>
            <person name="Relman D.A."/>
        </authorList>
    </citation>
    <scope>NUCLEOTIDE SEQUENCE [LARGE SCALE GENOMIC DNA]</scope>
    <source>
        <strain evidence="2">DOLZORAL124_49_17</strain>
    </source>
</reference>
<dbReference type="GO" id="GO:0001522">
    <property type="term" value="P:pseudouridine synthesis"/>
    <property type="evidence" value="ECO:0007669"/>
    <property type="project" value="InterPro"/>
</dbReference>
<proteinExistence type="predicted"/>
<evidence type="ECO:0000313" key="2">
    <source>
        <dbReference type="EMBL" id="PID55466.1"/>
    </source>
</evidence>
<sequence>MIYAKTDKALSRLTKAFREGKIQKTYWALVCKRPPEIEAELVSWLKKTERNNTSRVVHAGTKGAKEARLGYKLLAVGKSFHLLEIA</sequence>
<evidence type="ECO:0000259" key="1">
    <source>
        <dbReference type="Pfam" id="PF00849"/>
    </source>
</evidence>
<dbReference type="GO" id="GO:0006396">
    <property type="term" value="P:RNA processing"/>
    <property type="evidence" value="ECO:0007669"/>
    <property type="project" value="UniProtKB-ARBA"/>
</dbReference>
<dbReference type="SUPFAM" id="SSF55120">
    <property type="entry name" value="Pseudouridine synthase"/>
    <property type="match status" value="1"/>
</dbReference>
<feature type="non-terminal residue" evidence="2">
    <location>
        <position position="86"/>
    </location>
</feature>
<dbReference type="EMBL" id="PDPS01000100">
    <property type="protein sequence ID" value="PID55466.1"/>
    <property type="molecule type" value="Genomic_DNA"/>
</dbReference>
<dbReference type="GO" id="GO:0140098">
    <property type="term" value="F:catalytic activity, acting on RNA"/>
    <property type="evidence" value="ECO:0007669"/>
    <property type="project" value="UniProtKB-ARBA"/>
</dbReference>
<evidence type="ECO:0000313" key="3">
    <source>
        <dbReference type="Proteomes" id="UP000229740"/>
    </source>
</evidence>
<dbReference type="Gene3D" id="3.30.2350.10">
    <property type="entry name" value="Pseudouridine synthase"/>
    <property type="match status" value="1"/>
</dbReference>
<gene>
    <name evidence="2" type="ORF">CSB45_15895</name>
</gene>
<dbReference type="InterPro" id="IPR006145">
    <property type="entry name" value="PsdUridine_synth_RsuA/RluA"/>
</dbReference>
<dbReference type="Pfam" id="PF00849">
    <property type="entry name" value="PseudoU_synth_2"/>
    <property type="match status" value="1"/>
</dbReference>
<dbReference type="AlphaFoldDB" id="A0A2G6E053"/>
<feature type="domain" description="Pseudouridine synthase RsuA/RluA-like" evidence="1">
    <location>
        <begin position="1"/>
        <end position="83"/>
    </location>
</feature>
<protein>
    <submittedName>
        <fullName evidence="2">RNA pseudouridine synthase</fullName>
    </submittedName>
</protein>
<dbReference type="GO" id="GO:0009982">
    <property type="term" value="F:pseudouridine synthase activity"/>
    <property type="evidence" value="ECO:0007669"/>
    <property type="project" value="InterPro"/>
</dbReference>
<accession>A0A2G6E053</accession>